<evidence type="ECO:0000256" key="15">
    <source>
        <dbReference type="PROSITE-ProRule" id="PRU00409"/>
    </source>
</evidence>
<organism evidence="17 18">
    <name type="scientific">Paenibacillus agaridevorans</name>
    <dbReference type="NCBI Taxonomy" id="171404"/>
    <lineage>
        <taxon>Bacteria</taxon>
        <taxon>Bacillati</taxon>
        <taxon>Bacillota</taxon>
        <taxon>Bacilli</taxon>
        <taxon>Bacillales</taxon>
        <taxon>Paenibacillaceae</taxon>
        <taxon>Paenibacillus</taxon>
    </lineage>
</organism>
<dbReference type="FunFam" id="3.30.1490.20:FF:000006">
    <property type="entry name" value="phosphoribosylamine--glycine ligase, chloroplastic-like"/>
    <property type="match status" value="1"/>
</dbReference>
<dbReference type="InterPro" id="IPR011761">
    <property type="entry name" value="ATP-grasp"/>
</dbReference>
<evidence type="ECO:0000256" key="9">
    <source>
        <dbReference type="ARBA" id="ARBA00022840"/>
    </source>
</evidence>
<dbReference type="InterPro" id="IPR037123">
    <property type="entry name" value="PRibGlycinamide_synth_C_sf"/>
</dbReference>
<dbReference type="GO" id="GO:0006189">
    <property type="term" value="P:'de novo' IMP biosynthetic process"/>
    <property type="evidence" value="ECO:0007669"/>
    <property type="project" value="UniProtKB-UniRule"/>
</dbReference>
<dbReference type="GO" id="GO:0009113">
    <property type="term" value="P:purine nucleobase biosynthetic process"/>
    <property type="evidence" value="ECO:0007669"/>
    <property type="project" value="InterPro"/>
</dbReference>
<keyword evidence="8 14" id="KW-0658">Purine biosynthesis</keyword>
<proteinExistence type="inferred from homology"/>
<comment type="cofactor">
    <cofactor evidence="2">
        <name>Mg(2+)</name>
        <dbReference type="ChEBI" id="CHEBI:18420"/>
    </cofactor>
</comment>
<protein>
    <recommendedName>
        <fullName evidence="4 14">Phosphoribosylamine--glycine ligase</fullName>
        <ecNumber evidence="4 14">6.3.4.13</ecNumber>
    </recommendedName>
    <alternativeName>
        <fullName evidence="14">GARS</fullName>
    </alternativeName>
    <alternativeName>
        <fullName evidence="12 14">Glycinamide ribonucleotide synthetase</fullName>
    </alternativeName>
    <alternativeName>
        <fullName evidence="13 14">Phosphoribosylglycinamide synthetase</fullName>
    </alternativeName>
</protein>
<feature type="domain" description="ATP-grasp" evidence="16">
    <location>
        <begin position="107"/>
        <end position="313"/>
    </location>
</feature>
<name>A0A2R5F1R0_9BACL</name>
<comment type="similarity">
    <text evidence="11 14">Belongs to the GARS family.</text>
</comment>
<dbReference type="InterPro" id="IPR016185">
    <property type="entry name" value="PreATP-grasp_dom_sf"/>
</dbReference>
<keyword evidence="9 15" id="KW-0067">ATP-binding</keyword>
<evidence type="ECO:0000313" key="18">
    <source>
        <dbReference type="Proteomes" id="UP000245202"/>
    </source>
</evidence>
<evidence type="ECO:0000256" key="13">
    <source>
        <dbReference type="ARBA" id="ARBA00042864"/>
    </source>
</evidence>
<dbReference type="Proteomes" id="UP000245202">
    <property type="component" value="Unassembled WGS sequence"/>
</dbReference>
<comment type="catalytic activity">
    <reaction evidence="14">
        <text>5-phospho-beta-D-ribosylamine + glycine + ATP = N(1)-(5-phospho-beta-D-ribosyl)glycinamide + ADP + phosphate + H(+)</text>
        <dbReference type="Rhea" id="RHEA:17453"/>
        <dbReference type="ChEBI" id="CHEBI:15378"/>
        <dbReference type="ChEBI" id="CHEBI:30616"/>
        <dbReference type="ChEBI" id="CHEBI:43474"/>
        <dbReference type="ChEBI" id="CHEBI:57305"/>
        <dbReference type="ChEBI" id="CHEBI:58681"/>
        <dbReference type="ChEBI" id="CHEBI:143788"/>
        <dbReference type="ChEBI" id="CHEBI:456216"/>
        <dbReference type="EC" id="6.3.4.13"/>
    </reaction>
</comment>
<keyword evidence="10" id="KW-0464">Manganese</keyword>
<keyword evidence="18" id="KW-1185">Reference proteome</keyword>
<reference evidence="17 18" key="1">
    <citation type="submission" date="2017-08" db="EMBL/GenBank/DDBJ databases">
        <title>Substantial Increase in Enzyme Production by Combined Drug-Resistance Mutations in Paenibacillus agaridevorans.</title>
        <authorList>
            <person name="Tanaka Y."/>
            <person name="Funane K."/>
            <person name="Hosaka T."/>
            <person name="Shiwa Y."/>
            <person name="Fujita N."/>
            <person name="Miyazaki T."/>
            <person name="Yoshikawa H."/>
            <person name="Murakami K."/>
            <person name="Kasahara K."/>
            <person name="Inaoka T."/>
            <person name="Hiraga Y."/>
            <person name="Ochi K."/>
        </authorList>
    </citation>
    <scope>NUCLEOTIDE SEQUENCE [LARGE SCALE GENOMIC DNA]</scope>
    <source>
        <strain evidence="17 18">T-3040</strain>
    </source>
</reference>
<dbReference type="SUPFAM" id="SSF52440">
    <property type="entry name" value="PreATP-grasp domain"/>
    <property type="match status" value="1"/>
</dbReference>
<dbReference type="PANTHER" id="PTHR43472">
    <property type="entry name" value="PHOSPHORIBOSYLAMINE--GLYCINE LIGASE"/>
    <property type="match status" value="1"/>
</dbReference>
<dbReference type="Gene3D" id="3.90.600.10">
    <property type="entry name" value="Phosphoribosylglycinamide synthetase, C-terminal domain"/>
    <property type="match status" value="1"/>
</dbReference>
<evidence type="ECO:0000256" key="2">
    <source>
        <dbReference type="ARBA" id="ARBA00001946"/>
    </source>
</evidence>
<dbReference type="SMART" id="SM01209">
    <property type="entry name" value="GARS_A"/>
    <property type="match status" value="1"/>
</dbReference>
<dbReference type="Gene3D" id="3.40.50.20">
    <property type="match status" value="1"/>
</dbReference>
<dbReference type="PROSITE" id="PS50975">
    <property type="entry name" value="ATP_GRASP"/>
    <property type="match status" value="1"/>
</dbReference>
<dbReference type="SMART" id="SM01210">
    <property type="entry name" value="GARS_C"/>
    <property type="match status" value="1"/>
</dbReference>
<comment type="caution">
    <text evidence="17">The sequence shown here is derived from an EMBL/GenBank/DDBJ whole genome shotgun (WGS) entry which is preliminary data.</text>
</comment>
<evidence type="ECO:0000259" key="16">
    <source>
        <dbReference type="PROSITE" id="PS50975"/>
    </source>
</evidence>
<evidence type="ECO:0000256" key="10">
    <source>
        <dbReference type="ARBA" id="ARBA00023211"/>
    </source>
</evidence>
<dbReference type="HAMAP" id="MF_00138">
    <property type="entry name" value="GARS"/>
    <property type="match status" value="1"/>
</dbReference>
<dbReference type="InterPro" id="IPR000115">
    <property type="entry name" value="PRibGlycinamide_synth"/>
</dbReference>
<evidence type="ECO:0000256" key="8">
    <source>
        <dbReference type="ARBA" id="ARBA00022755"/>
    </source>
</evidence>
<evidence type="ECO:0000256" key="6">
    <source>
        <dbReference type="ARBA" id="ARBA00022723"/>
    </source>
</evidence>
<dbReference type="InterPro" id="IPR020561">
    <property type="entry name" value="PRibGlycinamid_synth_ATP-grasp"/>
</dbReference>
<evidence type="ECO:0000256" key="7">
    <source>
        <dbReference type="ARBA" id="ARBA00022741"/>
    </source>
</evidence>
<evidence type="ECO:0000256" key="4">
    <source>
        <dbReference type="ARBA" id="ARBA00013255"/>
    </source>
</evidence>
<dbReference type="FunFam" id="3.40.50.20:FF:000006">
    <property type="entry name" value="Phosphoribosylamine--glycine ligase, chloroplastic"/>
    <property type="match status" value="1"/>
</dbReference>
<dbReference type="GO" id="GO:0004637">
    <property type="term" value="F:phosphoribosylamine-glycine ligase activity"/>
    <property type="evidence" value="ECO:0007669"/>
    <property type="project" value="UniProtKB-UniRule"/>
</dbReference>
<dbReference type="InterPro" id="IPR013815">
    <property type="entry name" value="ATP_grasp_subdomain_1"/>
</dbReference>
<dbReference type="EC" id="6.3.4.13" evidence="4 14"/>
<dbReference type="AlphaFoldDB" id="A0A2R5F1R0"/>
<dbReference type="Gene3D" id="3.30.470.20">
    <property type="entry name" value="ATP-grasp fold, B domain"/>
    <property type="match status" value="1"/>
</dbReference>
<dbReference type="SUPFAM" id="SSF56059">
    <property type="entry name" value="Glutathione synthetase ATP-binding domain-like"/>
    <property type="match status" value="1"/>
</dbReference>
<dbReference type="Pfam" id="PF01071">
    <property type="entry name" value="GARS_A"/>
    <property type="match status" value="1"/>
</dbReference>
<dbReference type="NCBIfam" id="TIGR00877">
    <property type="entry name" value="purD"/>
    <property type="match status" value="1"/>
</dbReference>
<dbReference type="Pfam" id="PF02843">
    <property type="entry name" value="GARS_C"/>
    <property type="match status" value="1"/>
</dbReference>
<sequence>MRILVIGSGGREHTICWSLKKSDKVKELFCAPGNAGISQIAECVPIPVSQFDELTRFAKEASIDLVFVGPDDPLAEGIVDAFEAAGIPAFGPNKAAAEIEGSKIFMKNLLKKYNIPTAKYETFTDYEAASAYLREQSTPIVIKADGLAAGKGVTVAYSMEEAEKALREVMVDKVFGEAGNQIVIEEFLEGQEMSILAFVDGETVKPMVPAQDHKPIFDGDKGPNTGGMGTYTPLPHIDPAIIEESITNIILPTAKAMVSEGRPFRGVLFAGLMITKDGPKTIEFNARMGDPETQVVLPRLKTDLVDIVLAAMNGRLGDLDIEWSDEAAVCVVAASEGYPASYPKGRVITGIAEAEAQGALVFHAGTALKDGQFVTNGGRVLGIVGRGRDIAEARARAYEAVSVISFEGMQNRTDIAAKALR</sequence>
<dbReference type="Pfam" id="PF02844">
    <property type="entry name" value="GARS_N"/>
    <property type="match status" value="1"/>
</dbReference>
<dbReference type="InterPro" id="IPR011054">
    <property type="entry name" value="Rudment_hybrid_motif"/>
</dbReference>
<dbReference type="PANTHER" id="PTHR43472:SF1">
    <property type="entry name" value="PHOSPHORIBOSYLAMINE--GLYCINE LIGASE, CHLOROPLASTIC"/>
    <property type="match status" value="1"/>
</dbReference>
<dbReference type="SUPFAM" id="SSF51246">
    <property type="entry name" value="Rudiment single hybrid motif"/>
    <property type="match status" value="1"/>
</dbReference>
<keyword evidence="7 15" id="KW-0547">Nucleotide-binding</keyword>
<dbReference type="UniPathway" id="UPA00074">
    <property type="reaction ID" value="UER00125"/>
</dbReference>
<dbReference type="FunFam" id="3.30.470.20:FF:000018">
    <property type="entry name" value="Trifunctional purine biosynthetic protein adenosine-3"/>
    <property type="match status" value="1"/>
</dbReference>
<evidence type="ECO:0000256" key="3">
    <source>
        <dbReference type="ARBA" id="ARBA00005174"/>
    </source>
</evidence>
<evidence type="ECO:0000256" key="1">
    <source>
        <dbReference type="ARBA" id="ARBA00001936"/>
    </source>
</evidence>
<comment type="pathway">
    <text evidence="3 14">Purine metabolism; IMP biosynthesis via de novo pathway; N(1)-(5-phospho-D-ribosyl)glycinamide from 5-phospho-alpha-D-ribose 1-diphosphate: step 2/2.</text>
</comment>
<dbReference type="EMBL" id="BDQX01000291">
    <property type="protein sequence ID" value="GBG10173.1"/>
    <property type="molecule type" value="Genomic_DNA"/>
</dbReference>
<accession>A0A2R5F1R0</accession>
<evidence type="ECO:0000313" key="17">
    <source>
        <dbReference type="EMBL" id="GBG10173.1"/>
    </source>
</evidence>
<gene>
    <name evidence="14" type="primary">purD</name>
    <name evidence="17" type="ORF">PAT3040_04891</name>
</gene>
<dbReference type="Gene3D" id="3.30.1490.20">
    <property type="entry name" value="ATP-grasp fold, A domain"/>
    <property type="match status" value="1"/>
</dbReference>
<keyword evidence="5 14" id="KW-0436">Ligase</keyword>
<dbReference type="InterPro" id="IPR020560">
    <property type="entry name" value="PRibGlycinamide_synth_C-dom"/>
</dbReference>
<evidence type="ECO:0000256" key="11">
    <source>
        <dbReference type="ARBA" id="ARBA00038345"/>
    </source>
</evidence>
<evidence type="ECO:0000256" key="12">
    <source>
        <dbReference type="ARBA" id="ARBA00042242"/>
    </source>
</evidence>
<evidence type="ECO:0000256" key="5">
    <source>
        <dbReference type="ARBA" id="ARBA00022598"/>
    </source>
</evidence>
<dbReference type="GO" id="GO:0046872">
    <property type="term" value="F:metal ion binding"/>
    <property type="evidence" value="ECO:0007669"/>
    <property type="project" value="UniProtKB-KW"/>
</dbReference>
<dbReference type="InterPro" id="IPR020562">
    <property type="entry name" value="PRibGlycinamide_synth_N"/>
</dbReference>
<dbReference type="GO" id="GO:0005524">
    <property type="term" value="F:ATP binding"/>
    <property type="evidence" value="ECO:0007669"/>
    <property type="project" value="UniProtKB-UniRule"/>
</dbReference>
<keyword evidence="6" id="KW-0479">Metal-binding</keyword>
<dbReference type="FunFam" id="3.90.600.10:FF:000001">
    <property type="entry name" value="Trifunctional purine biosynthetic protein adenosine-3"/>
    <property type="match status" value="1"/>
</dbReference>
<evidence type="ECO:0000256" key="14">
    <source>
        <dbReference type="HAMAP-Rule" id="MF_00138"/>
    </source>
</evidence>
<dbReference type="RefSeq" id="WP_108994723.1">
    <property type="nucleotide sequence ID" value="NZ_BDQX01000291.1"/>
</dbReference>
<comment type="cofactor">
    <cofactor evidence="1">
        <name>Mn(2+)</name>
        <dbReference type="ChEBI" id="CHEBI:29035"/>
    </cofactor>
</comment>